<dbReference type="AlphaFoldDB" id="A0A1M6SPC3"/>
<name>A0A1M6SPC3_9BACT</name>
<gene>
    <name evidence="1" type="ORF">SAMN02745181_3853</name>
</gene>
<evidence type="ECO:0000313" key="1">
    <source>
        <dbReference type="EMBL" id="SHK46591.1"/>
    </source>
</evidence>
<dbReference type="RefSeq" id="WP_143185385.1">
    <property type="nucleotide sequence ID" value="NZ_FQYR01000010.1"/>
</dbReference>
<dbReference type="STRING" id="1123071.SAMN02745181_3853"/>
<protein>
    <submittedName>
        <fullName evidence="1">Uncharacterized protein</fullName>
    </submittedName>
</protein>
<dbReference type="InParanoid" id="A0A1M6SPC3"/>
<evidence type="ECO:0000313" key="2">
    <source>
        <dbReference type="Proteomes" id="UP000184510"/>
    </source>
</evidence>
<reference evidence="1 2" key="1">
    <citation type="submission" date="2016-11" db="EMBL/GenBank/DDBJ databases">
        <authorList>
            <person name="Jaros S."/>
            <person name="Januszkiewicz K."/>
            <person name="Wedrychowicz H."/>
        </authorList>
    </citation>
    <scope>NUCLEOTIDE SEQUENCE [LARGE SCALE GENOMIC DNA]</scope>
    <source>
        <strain evidence="1 2">DSM 18772</strain>
    </source>
</reference>
<proteinExistence type="predicted"/>
<accession>A0A1M6SPC3</accession>
<keyword evidence="2" id="KW-1185">Reference proteome</keyword>
<dbReference type="EMBL" id="FQYR01000010">
    <property type="protein sequence ID" value="SHK46591.1"/>
    <property type="molecule type" value="Genomic_DNA"/>
</dbReference>
<dbReference type="Proteomes" id="UP000184510">
    <property type="component" value="Unassembled WGS sequence"/>
</dbReference>
<organism evidence="1 2">
    <name type="scientific">Rubritalea squalenifaciens DSM 18772</name>
    <dbReference type="NCBI Taxonomy" id="1123071"/>
    <lineage>
        <taxon>Bacteria</taxon>
        <taxon>Pseudomonadati</taxon>
        <taxon>Verrucomicrobiota</taxon>
        <taxon>Verrucomicrobiia</taxon>
        <taxon>Verrucomicrobiales</taxon>
        <taxon>Rubritaleaceae</taxon>
        <taxon>Rubritalea</taxon>
    </lineage>
</organism>
<sequence length="69" mass="7533">MSILTGNNPSLSVHHSPDPSVDFAGFPAFRGISHEDYLPANRKGKGGRLGERMKSINLWSLRKLAENGV</sequence>